<reference evidence="7 8" key="1">
    <citation type="submission" date="2017-02" db="EMBL/GenBank/DDBJ databases">
        <authorList>
            <person name="Peterson S.W."/>
        </authorList>
    </citation>
    <scope>NUCLEOTIDE SEQUENCE [LARGE SCALE GENOMIC DNA]</scope>
    <source>
        <strain evidence="7 8">S285</strain>
    </source>
</reference>
<accession>A0A1W6MT03</accession>
<dbReference type="InterPro" id="IPR014756">
    <property type="entry name" value="Ig_E-set"/>
</dbReference>
<dbReference type="EMBL" id="CP019948">
    <property type="protein sequence ID" value="ARN80656.1"/>
    <property type="molecule type" value="Genomic_DNA"/>
</dbReference>
<keyword evidence="2" id="KW-0479">Metal-binding</keyword>
<comment type="subcellular location">
    <subcellularLocation>
        <location evidence="1">Cell envelope</location>
    </subcellularLocation>
</comment>
<dbReference type="GO" id="GO:0046688">
    <property type="term" value="P:response to copper ion"/>
    <property type="evidence" value="ECO:0007669"/>
    <property type="project" value="InterPro"/>
</dbReference>
<dbReference type="OrthoDB" id="9796814at2"/>
<evidence type="ECO:0000256" key="2">
    <source>
        <dbReference type="ARBA" id="ARBA00022723"/>
    </source>
</evidence>
<keyword evidence="3 5" id="KW-0732">Signal</keyword>
<evidence type="ECO:0000313" key="8">
    <source>
        <dbReference type="Proteomes" id="UP000193978"/>
    </source>
</evidence>
<dbReference type="STRING" id="655015.B1812_05760"/>
<dbReference type="Pfam" id="PF04234">
    <property type="entry name" value="CopC"/>
    <property type="match status" value="1"/>
</dbReference>
<dbReference type="Gene3D" id="2.60.40.1220">
    <property type="match status" value="1"/>
</dbReference>
<dbReference type="KEGG" id="mbry:B1812_05760"/>
<dbReference type="GO" id="GO:0006825">
    <property type="term" value="P:copper ion transport"/>
    <property type="evidence" value="ECO:0007669"/>
    <property type="project" value="InterPro"/>
</dbReference>
<evidence type="ECO:0000256" key="5">
    <source>
        <dbReference type="SAM" id="SignalP"/>
    </source>
</evidence>
<protein>
    <recommendedName>
        <fullName evidence="6">CopC domain-containing protein</fullName>
    </recommendedName>
</protein>
<sequence length="122" mass="13326">MATKLPRALLFSILVSTLFWPSQAAAHAIVVASSPQPRQIVSQSELEIELRFNSRIDRARSRLTLLGPDGAPKALALKDTGVGERLEASAKGLEKGAYRLLWQALSVDGHVTHGEIPFEVER</sequence>
<name>A0A1W6MT03_9HYPH</name>
<dbReference type="GO" id="GO:0005886">
    <property type="term" value="C:plasma membrane"/>
    <property type="evidence" value="ECO:0007669"/>
    <property type="project" value="TreeGrafter"/>
</dbReference>
<dbReference type="GO" id="GO:0005507">
    <property type="term" value="F:copper ion binding"/>
    <property type="evidence" value="ECO:0007669"/>
    <property type="project" value="InterPro"/>
</dbReference>
<dbReference type="GO" id="GO:0030313">
    <property type="term" value="C:cell envelope"/>
    <property type="evidence" value="ECO:0007669"/>
    <property type="project" value="UniProtKB-SubCell"/>
</dbReference>
<dbReference type="InterPro" id="IPR014755">
    <property type="entry name" value="Cu-Rt/internalin_Ig-like"/>
</dbReference>
<dbReference type="PANTHER" id="PTHR34820:SF4">
    <property type="entry name" value="INNER MEMBRANE PROTEIN YEBZ"/>
    <property type="match status" value="1"/>
</dbReference>
<evidence type="ECO:0000256" key="1">
    <source>
        <dbReference type="ARBA" id="ARBA00004196"/>
    </source>
</evidence>
<dbReference type="GO" id="GO:0042597">
    <property type="term" value="C:periplasmic space"/>
    <property type="evidence" value="ECO:0007669"/>
    <property type="project" value="InterPro"/>
</dbReference>
<feature type="domain" description="CopC" evidence="6">
    <location>
        <begin position="27"/>
        <end position="120"/>
    </location>
</feature>
<dbReference type="InterPro" id="IPR032694">
    <property type="entry name" value="CopC/D"/>
</dbReference>
<evidence type="ECO:0000259" key="6">
    <source>
        <dbReference type="Pfam" id="PF04234"/>
    </source>
</evidence>
<dbReference type="PANTHER" id="PTHR34820">
    <property type="entry name" value="INNER MEMBRANE PROTEIN YEBZ"/>
    <property type="match status" value="1"/>
</dbReference>
<dbReference type="Proteomes" id="UP000193978">
    <property type="component" value="Chromosome"/>
</dbReference>
<gene>
    <name evidence="7" type="ORF">B1812_05760</name>
</gene>
<evidence type="ECO:0000313" key="7">
    <source>
        <dbReference type="EMBL" id="ARN80656.1"/>
    </source>
</evidence>
<proteinExistence type="predicted"/>
<dbReference type="AlphaFoldDB" id="A0A1W6MT03"/>
<dbReference type="InterPro" id="IPR007348">
    <property type="entry name" value="CopC_dom"/>
</dbReference>
<feature type="chain" id="PRO_5012258529" description="CopC domain-containing protein" evidence="5">
    <location>
        <begin position="25"/>
        <end position="122"/>
    </location>
</feature>
<organism evidence="7 8">
    <name type="scientific">Methylocystis bryophila</name>
    <dbReference type="NCBI Taxonomy" id="655015"/>
    <lineage>
        <taxon>Bacteria</taxon>
        <taxon>Pseudomonadati</taxon>
        <taxon>Pseudomonadota</taxon>
        <taxon>Alphaproteobacteria</taxon>
        <taxon>Hyphomicrobiales</taxon>
        <taxon>Methylocystaceae</taxon>
        <taxon>Methylocystis</taxon>
    </lineage>
</organism>
<evidence type="ECO:0000256" key="3">
    <source>
        <dbReference type="ARBA" id="ARBA00022729"/>
    </source>
</evidence>
<keyword evidence="4" id="KW-0186">Copper</keyword>
<feature type="signal peptide" evidence="5">
    <location>
        <begin position="1"/>
        <end position="24"/>
    </location>
</feature>
<dbReference type="SUPFAM" id="SSF81296">
    <property type="entry name" value="E set domains"/>
    <property type="match status" value="1"/>
</dbReference>
<keyword evidence="8" id="KW-1185">Reference proteome</keyword>
<evidence type="ECO:0000256" key="4">
    <source>
        <dbReference type="ARBA" id="ARBA00023008"/>
    </source>
</evidence>